<feature type="domain" description="Disease resistance protein At4g27190-like leucine-rich repeats" evidence="2">
    <location>
        <begin position="557"/>
        <end position="675"/>
    </location>
</feature>
<dbReference type="Gene3D" id="3.80.10.10">
    <property type="entry name" value="Ribonuclease Inhibitor"/>
    <property type="match status" value="3"/>
</dbReference>
<dbReference type="EMBL" id="CAUOFW020002457">
    <property type="protein sequence ID" value="CAK9153813.1"/>
    <property type="molecule type" value="Genomic_DNA"/>
</dbReference>
<feature type="domain" description="Disease resistance protein At4g27190-like leucine-rich repeats" evidence="2">
    <location>
        <begin position="304"/>
        <end position="449"/>
    </location>
</feature>
<keyword evidence="1" id="KW-0611">Plant defense</keyword>
<name>A0ABC8S9B5_9AQUA</name>
<feature type="domain" description="Disease resistance protein At4g27190-like leucine-rich repeats" evidence="2">
    <location>
        <begin position="109"/>
        <end position="234"/>
    </location>
</feature>
<dbReference type="SUPFAM" id="SSF52058">
    <property type="entry name" value="L domain-like"/>
    <property type="match status" value="2"/>
</dbReference>
<dbReference type="AlphaFoldDB" id="A0ABC8S9B5"/>
<dbReference type="PANTHER" id="PTHR33463:SF198">
    <property type="entry name" value="RPP4C3"/>
    <property type="match status" value="1"/>
</dbReference>
<protein>
    <recommendedName>
        <fullName evidence="2">Disease resistance protein At4g27190-like leucine-rich repeats domain-containing protein</fullName>
    </recommendedName>
</protein>
<gene>
    <name evidence="3" type="ORF">ILEXP_LOCUS22114</name>
</gene>
<organism evidence="3 4">
    <name type="scientific">Ilex paraguariensis</name>
    <name type="common">yerba mate</name>
    <dbReference type="NCBI Taxonomy" id="185542"/>
    <lineage>
        <taxon>Eukaryota</taxon>
        <taxon>Viridiplantae</taxon>
        <taxon>Streptophyta</taxon>
        <taxon>Embryophyta</taxon>
        <taxon>Tracheophyta</taxon>
        <taxon>Spermatophyta</taxon>
        <taxon>Magnoliopsida</taxon>
        <taxon>eudicotyledons</taxon>
        <taxon>Gunneridae</taxon>
        <taxon>Pentapetalae</taxon>
        <taxon>asterids</taxon>
        <taxon>campanulids</taxon>
        <taxon>Aquifoliales</taxon>
        <taxon>Aquifoliaceae</taxon>
        <taxon>Ilex</taxon>
    </lineage>
</organism>
<comment type="caution">
    <text evidence="3">The sequence shown here is derived from an EMBL/GenBank/DDBJ whole genome shotgun (WGS) entry which is preliminary data.</text>
</comment>
<evidence type="ECO:0000313" key="3">
    <source>
        <dbReference type="EMBL" id="CAK9153813.1"/>
    </source>
</evidence>
<evidence type="ECO:0000256" key="1">
    <source>
        <dbReference type="ARBA" id="ARBA00022821"/>
    </source>
</evidence>
<reference evidence="3 4" key="1">
    <citation type="submission" date="2024-02" db="EMBL/GenBank/DDBJ databases">
        <authorList>
            <person name="Vignale AGUSTIN F."/>
            <person name="Sosa J E."/>
            <person name="Modenutti C."/>
        </authorList>
    </citation>
    <scope>NUCLEOTIDE SEQUENCE [LARGE SCALE GENOMIC DNA]</scope>
</reference>
<dbReference type="Pfam" id="PF23247">
    <property type="entry name" value="LRR_RPS2"/>
    <property type="match status" value="3"/>
</dbReference>
<dbReference type="Proteomes" id="UP001642360">
    <property type="component" value="Unassembled WGS sequence"/>
</dbReference>
<accession>A0ABC8S9B5</accession>
<proteinExistence type="predicted"/>
<dbReference type="InterPro" id="IPR050905">
    <property type="entry name" value="Plant_NBS-LRR"/>
</dbReference>
<evidence type="ECO:0000259" key="2">
    <source>
        <dbReference type="Pfam" id="PF23247"/>
    </source>
</evidence>
<dbReference type="InterPro" id="IPR057135">
    <property type="entry name" value="At4g27190-like_LRR"/>
</dbReference>
<sequence length="744" mass="85483">MGRNNASLTELKHLSYLRTLEIQVPDVELCPKNFLSKNQINQLIEYKIAIGSRYQWSAVENNSRALELSRCQSIIQEGGGVNMMLKRVEALILKGLEDVATVLNYFRIDAFPNLKRLKVDGCGGKIEYLVDTTETMPPSIFPVVEILDLRSMQDLRQICHGHLPSTSFSVLRELWLDNLPELINLWEDPTGQAPLSSLRQVKVRNCHKMKYLFQQDIIVGDLGQLEYLNLDSCDNMEAILAINAEGAAAQADEIVLHKLEELNLENLPNLVRFFCKTNSLASDSSSYIRAHEPLFNRKVVFPALERLSLEKLDMEEIWHRQLLPAKNFNRLRELSINNCEHLITIFPSNLGQLLQNLEELFVSECHLLEDLYEGDNATSVTLPKIWTVCLQGLPKLKGTWWNKACHESRSFENLNELTIRGCNCMRYLFSFTTSKLLIKLHELEIEECDMMKEIIAIERVEDGEVVDAIVFPKLFSLSLRRMPELTSFYQGNCTLEFQSLVELKIEKCPKMHTFVGSSTNRSKEASEERLEGQTDQEGTVKPFFNKKVVLPALVFLTLQRLDNLKKIWENKLPIDCFNQLSFLSVRECNNLLQVAPSKLLPMLHYLRELIVEECDLVEEVLEQVEDSGGKVMFPYVQTLRLAHLPNLKSFYLGNHALEWPFLKKVEFEDCPKMQTFSSGLLLTPKQDISSLGWLERFWKGDLNSTVQHVFKEGKLGEGEEKEEEETLTTQQFPREVCKEAEDKA</sequence>
<dbReference type="PANTHER" id="PTHR33463">
    <property type="entry name" value="NB-ARC DOMAIN-CONTAINING PROTEIN-RELATED"/>
    <property type="match status" value="1"/>
</dbReference>
<evidence type="ECO:0000313" key="4">
    <source>
        <dbReference type="Proteomes" id="UP001642360"/>
    </source>
</evidence>
<dbReference type="InterPro" id="IPR032675">
    <property type="entry name" value="LRR_dom_sf"/>
</dbReference>
<keyword evidence="4" id="KW-1185">Reference proteome</keyword>